<keyword evidence="8 13" id="KW-0418">Kinase</keyword>
<dbReference type="GO" id="GO:0019253">
    <property type="term" value="P:reductive pentose-phosphate cycle"/>
    <property type="evidence" value="ECO:0007669"/>
    <property type="project" value="UniProtKB-KW"/>
</dbReference>
<evidence type="ECO:0000313" key="13">
    <source>
        <dbReference type="EMBL" id="HGF99264.1"/>
    </source>
</evidence>
<dbReference type="NCBIfam" id="NF005655">
    <property type="entry name" value="PRK07429.1"/>
    <property type="match status" value="1"/>
</dbReference>
<gene>
    <name evidence="13" type="ORF">ENR15_00950</name>
</gene>
<comment type="pathway">
    <text evidence="1">Carbohydrate biosynthesis; Calvin cycle.</text>
</comment>
<keyword evidence="4" id="KW-0602">Photosynthesis</keyword>
<dbReference type="InterPro" id="IPR006083">
    <property type="entry name" value="PRK/URK"/>
</dbReference>
<name>A0A7C3ZHU2_9CYAN</name>
<evidence type="ECO:0000256" key="1">
    <source>
        <dbReference type="ARBA" id="ARBA00005215"/>
    </source>
</evidence>
<evidence type="ECO:0000256" key="6">
    <source>
        <dbReference type="ARBA" id="ARBA00022679"/>
    </source>
</evidence>
<dbReference type="AlphaFoldDB" id="A0A7C3ZHU2"/>
<comment type="caution">
    <text evidence="13">The sequence shown here is derived from an EMBL/GenBank/DDBJ whole genome shotgun (WGS) entry which is preliminary data.</text>
</comment>
<dbReference type="Gene3D" id="3.40.50.300">
    <property type="entry name" value="P-loop containing nucleotide triphosphate hydrolases"/>
    <property type="match status" value="1"/>
</dbReference>
<keyword evidence="9" id="KW-0067">ATP-binding</keyword>
<dbReference type="GO" id="GO:0005524">
    <property type="term" value="F:ATP binding"/>
    <property type="evidence" value="ECO:0007669"/>
    <property type="project" value="UniProtKB-KW"/>
</dbReference>
<reference evidence="13" key="1">
    <citation type="journal article" date="2020" name="mSystems">
        <title>Genome- and Community-Level Interaction Insights into Carbon Utilization and Element Cycling Functions of Hydrothermarchaeota in Hydrothermal Sediment.</title>
        <authorList>
            <person name="Zhou Z."/>
            <person name="Liu Y."/>
            <person name="Xu W."/>
            <person name="Pan J."/>
            <person name="Luo Z.H."/>
            <person name="Li M."/>
        </authorList>
    </citation>
    <scope>NUCLEOTIDE SEQUENCE [LARGE SCALE GENOMIC DNA]</scope>
    <source>
        <strain evidence="13">SpSt-374</strain>
    </source>
</reference>
<evidence type="ECO:0000256" key="2">
    <source>
        <dbReference type="ARBA" id="ARBA00009719"/>
    </source>
</evidence>
<evidence type="ECO:0000256" key="8">
    <source>
        <dbReference type="ARBA" id="ARBA00022777"/>
    </source>
</evidence>
<evidence type="ECO:0000256" key="7">
    <source>
        <dbReference type="ARBA" id="ARBA00022741"/>
    </source>
</evidence>
<evidence type="ECO:0000256" key="4">
    <source>
        <dbReference type="ARBA" id="ARBA00022531"/>
    </source>
</evidence>
<comment type="similarity">
    <text evidence="2">Belongs to the phosphoribulokinase family.</text>
</comment>
<dbReference type="GO" id="GO:0008974">
    <property type="term" value="F:phosphoribulokinase activity"/>
    <property type="evidence" value="ECO:0007669"/>
    <property type="project" value="UniProtKB-EC"/>
</dbReference>
<organism evidence="13">
    <name type="scientific">Planktothricoides sp. SpSt-374</name>
    <dbReference type="NCBI Taxonomy" id="2282167"/>
    <lineage>
        <taxon>Bacteria</taxon>
        <taxon>Bacillati</taxon>
        <taxon>Cyanobacteriota</taxon>
        <taxon>Cyanophyceae</taxon>
        <taxon>Oscillatoriophycideae</taxon>
        <taxon>Oscillatoriales</taxon>
        <taxon>Oscillatoriaceae</taxon>
        <taxon>Planktothricoides</taxon>
    </lineage>
</organism>
<keyword evidence="5" id="KW-0113">Calvin cycle</keyword>
<dbReference type="PANTHER" id="PTHR10285">
    <property type="entry name" value="URIDINE KINASE"/>
    <property type="match status" value="1"/>
</dbReference>
<dbReference type="InterPro" id="IPR027417">
    <property type="entry name" value="P-loop_NTPase"/>
</dbReference>
<evidence type="ECO:0000259" key="12">
    <source>
        <dbReference type="Pfam" id="PF00485"/>
    </source>
</evidence>
<evidence type="ECO:0000256" key="11">
    <source>
        <dbReference type="ARBA" id="ARBA00047663"/>
    </source>
</evidence>
<evidence type="ECO:0000256" key="10">
    <source>
        <dbReference type="ARBA" id="ARBA00031382"/>
    </source>
</evidence>
<dbReference type="PRINTS" id="PR00478">
    <property type="entry name" value="PHRIBLKINASE"/>
</dbReference>
<sequence>MTNYSGAIVTTPASYTPQCLTLRHLLAQLQLPIIIGVSGDSGSGKTTYSNGIRRLLGTDIVKSIEMDGYHREDREQRQRSGRLPLDPEANHLDLLAHHLLELKQGRPVEVPIYNHATGKFDPPVLFAPAPIIIVEGLHALYPQFQPLLDFSIYVDPDRDVKWKWKRDRDVNLRGHDVSALMAEMLQRQAAYKRWIDFQKTNATVVIKLHQTQIEQFGRYEFSGEIPPGSLQVEMMLEPAPVPLPSLPLPFDLAAMLGSKQAPFLLSAVPSIYWGREVITIHIDGLLSPQTVAQLERYIVDFTGIPVEQAIPKQDYERVSSVEFAQLLIAWRFLEQVNNLLQELMASGVIEP</sequence>
<accession>A0A7C3ZHU2</accession>
<dbReference type="EMBL" id="DSPX01000007">
    <property type="protein sequence ID" value="HGF99264.1"/>
    <property type="molecule type" value="Genomic_DNA"/>
</dbReference>
<dbReference type="Pfam" id="PF00485">
    <property type="entry name" value="PRK"/>
    <property type="match status" value="1"/>
</dbReference>
<dbReference type="InterPro" id="IPR006082">
    <property type="entry name" value="PRK"/>
</dbReference>
<proteinExistence type="inferred from homology"/>
<evidence type="ECO:0000256" key="5">
    <source>
        <dbReference type="ARBA" id="ARBA00022567"/>
    </source>
</evidence>
<dbReference type="SUPFAM" id="SSF52540">
    <property type="entry name" value="P-loop containing nucleoside triphosphate hydrolases"/>
    <property type="match status" value="1"/>
</dbReference>
<keyword evidence="7" id="KW-0547">Nucleotide-binding</keyword>
<evidence type="ECO:0000256" key="9">
    <source>
        <dbReference type="ARBA" id="ARBA00022840"/>
    </source>
</evidence>
<dbReference type="EC" id="2.7.1.19" evidence="3"/>
<feature type="domain" description="Phosphoribulokinase/uridine kinase" evidence="12">
    <location>
        <begin position="34"/>
        <end position="210"/>
    </location>
</feature>
<protein>
    <recommendedName>
        <fullName evidence="3">phosphoribulokinase</fullName>
        <ecNumber evidence="3">2.7.1.19</ecNumber>
    </recommendedName>
    <alternativeName>
        <fullName evidence="10">Phosphopentokinase</fullName>
    </alternativeName>
</protein>
<evidence type="ECO:0000256" key="3">
    <source>
        <dbReference type="ARBA" id="ARBA00012042"/>
    </source>
</evidence>
<comment type="catalytic activity">
    <reaction evidence="11">
        <text>D-ribulose 5-phosphate + ATP = D-ribulose 1,5-bisphosphate + ADP + H(+)</text>
        <dbReference type="Rhea" id="RHEA:19365"/>
        <dbReference type="ChEBI" id="CHEBI:15378"/>
        <dbReference type="ChEBI" id="CHEBI:30616"/>
        <dbReference type="ChEBI" id="CHEBI:57870"/>
        <dbReference type="ChEBI" id="CHEBI:58121"/>
        <dbReference type="ChEBI" id="CHEBI:456216"/>
        <dbReference type="EC" id="2.7.1.19"/>
    </reaction>
</comment>
<keyword evidence="6 13" id="KW-0808">Transferase</keyword>